<dbReference type="Gene3D" id="2.60.40.10">
    <property type="entry name" value="Immunoglobulins"/>
    <property type="match status" value="2"/>
</dbReference>
<dbReference type="CDD" id="cd00096">
    <property type="entry name" value="Ig"/>
    <property type="match status" value="1"/>
</dbReference>
<dbReference type="Proteomes" id="UP000440578">
    <property type="component" value="Unassembled WGS sequence"/>
</dbReference>
<dbReference type="OrthoDB" id="6371915at2759"/>
<gene>
    <name evidence="2" type="primary">l1cam_1</name>
    <name evidence="2" type="ORF">FJT64_024571</name>
</gene>
<dbReference type="InterPro" id="IPR036179">
    <property type="entry name" value="Ig-like_dom_sf"/>
</dbReference>
<keyword evidence="3" id="KW-1185">Reference proteome</keyword>
<evidence type="ECO:0000313" key="3">
    <source>
        <dbReference type="Proteomes" id="UP000440578"/>
    </source>
</evidence>
<dbReference type="CDD" id="cd00063">
    <property type="entry name" value="FN3"/>
    <property type="match status" value="1"/>
</dbReference>
<reference evidence="2 3" key="1">
    <citation type="submission" date="2019-07" db="EMBL/GenBank/DDBJ databases">
        <title>Draft genome assembly of a fouling barnacle, Amphibalanus amphitrite (Darwin, 1854): The first reference genome for Thecostraca.</title>
        <authorList>
            <person name="Kim W."/>
        </authorList>
    </citation>
    <scope>NUCLEOTIDE SEQUENCE [LARGE SCALE GENOMIC DNA]</scope>
    <source>
        <strain evidence="2">SNU_AA5</strain>
        <tissue evidence="2">Soma without cirri and trophi</tissue>
    </source>
</reference>
<name>A0A6A4WBT3_AMPAM</name>
<dbReference type="InterPro" id="IPR036116">
    <property type="entry name" value="FN3_sf"/>
</dbReference>
<dbReference type="EMBL" id="VIIS01000944">
    <property type="protein sequence ID" value="KAF0303453.1"/>
    <property type="molecule type" value="Genomic_DNA"/>
</dbReference>
<dbReference type="AlphaFoldDB" id="A0A6A4WBT3"/>
<proteinExistence type="predicted"/>
<feature type="domain" description="Fibronectin type-III" evidence="1">
    <location>
        <begin position="78"/>
        <end position="115"/>
    </location>
</feature>
<accession>A0A6A4WBT3</accession>
<dbReference type="PROSITE" id="PS50853">
    <property type="entry name" value="FN3"/>
    <property type="match status" value="1"/>
</dbReference>
<dbReference type="InterPro" id="IPR013783">
    <property type="entry name" value="Ig-like_fold"/>
</dbReference>
<evidence type="ECO:0000313" key="2">
    <source>
        <dbReference type="EMBL" id="KAF0303453.1"/>
    </source>
</evidence>
<dbReference type="SUPFAM" id="SSF48726">
    <property type="entry name" value="Immunoglobulin"/>
    <property type="match status" value="1"/>
</dbReference>
<dbReference type="InterPro" id="IPR003961">
    <property type="entry name" value="FN3_dom"/>
</dbReference>
<evidence type="ECO:0000259" key="1">
    <source>
        <dbReference type="PROSITE" id="PS50853"/>
    </source>
</evidence>
<organism evidence="2 3">
    <name type="scientific">Amphibalanus amphitrite</name>
    <name type="common">Striped barnacle</name>
    <name type="synonym">Balanus amphitrite</name>
    <dbReference type="NCBI Taxonomy" id="1232801"/>
    <lineage>
        <taxon>Eukaryota</taxon>
        <taxon>Metazoa</taxon>
        <taxon>Ecdysozoa</taxon>
        <taxon>Arthropoda</taxon>
        <taxon>Crustacea</taxon>
        <taxon>Multicrustacea</taxon>
        <taxon>Cirripedia</taxon>
        <taxon>Thoracica</taxon>
        <taxon>Thoracicalcarea</taxon>
        <taxon>Balanomorpha</taxon>
        <taxon>Balanoidea</taxon>
        <taxon>Balanidae</taxon>
        <taxon>Amphibalaninae</taxon>
        <taxon>Amphibalanus</taxon>
    </lineage>
</organism>
<sequence length="115" mass="12868">MHGLVKAEAAIETRLLHWQDGVTTVFHKHGRVRLLDDSLSLQYEPVKVEDSGEYVCQVNGRVDAGGLIRLVVQDVPSSPARPLITNFTSRSVFLSWRPGSKPNNSPIKHYVIHVK</sequence>
<protein>
    <submittedName>
        <fullName evidence="2">Neural cell adhesion molecule L1</fullName>
    </submittedName>
</protein>
<dbReference type="SUPFAM" id="SSF49265">
    <property type="entry name" value="Fibronectin type III"/>
    <property type="match status" value="1"/>
</dbReference>
<comment type="caution">
    <text evidence="2">The sequence shown here is derived from an EMBL/GenBank/DDBJ whole genome shotgun (WGS) entry which is preliminary data.</text>
</comment>